<organism evidence="2 3">
    <name type="scientific">Actinokineospora spheciospongiae</name>
    <dbReference type="NCBI Taxonomy" id="909613"/>
    <lineage>
        <taxon>Bacteria</taxon>
        <taxon>Bacillati</taxon>
        <taxon>Actinomycetota</taxon>
        <taxon>Actinomycetes</taxon>
        <taxon>Pseudonocardiales</taxon>
        <taxon>Pseudonocardiaceae</taxon>
        <taxon>Actinokineospora</taxon>
    </lineage>
</organism>
<evidence type="ECO:0000256" key="1">
    <source>
        <dbReference type="SAM" id="MobiDB-lite"/>
    </source>
</evidence>
<comment type="caution">
    <text evidence="2">The sequence shown here is derived from an EMBL/GenBank/DDBJ whole genome shotgun (WGS) entry which is preliminary data.</text>
</comment>
<sequence length="89" mass="9265">MTDPSEVNSKRASFDLVLLADVQPVPTTAEVLPGLRPVELDGLTAEPRVAGNGEFKYQAYVFRATGFRAAGSGAGSRPSRGAGESEKAA</sequence>
<feature type="region of interest" description="Disordered" evidence="1">
    <location>
        <begin position="69"/>
        <end position="89"/>
    </location>
</feature>
<name>W7INW1_9PSEU</name>
<dbReference type="eggNOG" id="ENOG50332KG">
    <property type="taxonomic scope" value="Bacteria"/>
</dbReference>
<accession>W7INW1</accession>
<evidence type="ECO:0000313" key="2">
    <source>
        <dbReference type="EMBL" id="EWC62068.1"/>
    </source>
</evidence>
<proteinExistence type="predicted"/>
<protein>
    <submittedName>
        <fullName evidence="2">Putative regulator pra-like protein</fullName>
    </submittedName>
</protein>
<reference evidence="2 3" key="1">
    <citation type="journal article" date="2014" name="Genome Announc.">
        <title>Draft Genome Sequence of the Antitrypanosomally Active Sponge-Associated Bacterium Actinokineospora sp. Strain EG49.</title>
        <authorList>
            <person name="Harjes J."/>
            <person name="Ryu T."/>
            <person name="Abdelmohsen U.R."/>
            <person name="Moitinho-Silva L."/>
            <person name="Horn H."/>
            <person name="Ravasi T."/>
            <person name="Hentschel U."/>
        </authorList>
    </citation>
    <scope>NUCLEOTIDE SEQUENCE [LARGE SCALE GENOMIC DNA]</scope>
    <source>
        <strain evidence="2 3">EG49</strain>
    </source>
</reference>
<feature type="compositionally biased region" description="Low complexity" evidence="1">
    <location>
        <begin position="69"/>
        <end position="82"/>
    </location>
</feature>
<dbReference type="EMBL" id="AYXG01000089">
    <property type="protein sequence ID" value="EWC62068.1"/>
    <property type="molecule type" value="Genomic_DNA"/>
</dbReference>
<dbReference type="AlphaFoldDB" id="W7INW1"/>
<gene>
    <name evidence="2" type="ORF">UO65_2582</name>
</gene>
<keyword evidence="3" id="KW-1185">Reference proteome</keyword>
<dbReference type="PATRIC" id="fig|909613.9.peg.2587"/>
<evidence type="ECO:0000313" key="3">
    <source>
        <dbReference type="Proteomes" id="UP000019277"/>
    </source>
</evidence>
<dbReference type="Proteomes" id="UP000019277">
    <property type="component" value="Unassembled WGS sequence"/>
</dbReference>